<dbReference type="InParanoid" id="D3BK96"/>
<comment type="caution">
    <text evidence="3">The sequence shown here is derived from an EMBL/GenBank/DDBJ whole genome shotgun (WGS) entry which is preliminary data.</text>
</comment>
<proteinExistence type="predicted"/>
<dbReference type="Proteomes" id="UP000001396">
    <property type="component" value="Unassembled WGS sequence"/>
</dbReference>
<dbReference type="CDD" id="cd24165">
    <property type="entry name" value="TfSGL-like"/>
    <property type="match status" value="1"/>
</dbReference>
<dbReference type="OMA" id="ERVRTCN"/>
<sequence>MKVVEFLVFLSIVLVGVVVGRDQCRFASLYTQNQLYNDPTAQQSFINNVLYWEGNFHQHLVGINAESAYTYDGHTLDYATGELHSPLHTFSAPSKESIHLGMMANALTGKTSTGFDASIFFHQSVDNSSSSDPFDNVITTLTRKITTYENFNKQFPGYGGFMPWVSVNNTGIYPLPGYWSERVPGLDNGEMIWGMYAVIQALKAYSDQAALLQRYQAYLDLLTQNAKTIFYTNPGWINAVTHIDNIYAQPTPSNYQNDCNCFLDDPYEGEMLTVYMDLYCQWDNITERDQLWINKRALLQSVEFQSPEGNITVQRGWWFSSHEQWKYLMLPYRDIDINRRVFENGERARTYFSNMNQYPGLFASVNNVTQPNTYDPNYDGATGIQEIAFESIQTNDVFTPYGSYPLFLVQDVGMSLGLAWYYNMISAPAMQNQYGSTESGSNQGDLICPLLTWDSKITTVLAMMGGAVDLNRNGLTVDNKINRFYQVIEREWTLAFPVLNGENIDFQLPPVSVPKVLNDFTTCSN</sequence>
<name>D3BK96_HETP5</name>
<dbReference type="EMBL" id="ADBJ01000038">
    <property type="protein sequence ID" value="EFA78326.1"/>
    <property type="molecule type" value="Genomic_DNA"/>
</dbReference>
<accession>D3BK96</accession>
<keyword evidence="1" id="KW-0732">Signal</keyword>
<gene>
    <name evidence="3" type="ORF">PPL_08977</name>
</gene>
<evidence type="ECO:0000256" key="1">
    <source>
        <dbReference type="SAM" id="SignalP"/>
    </source>
</evidence>
<dbReference type="InterPro" id="IPR058773">
    <property type="entry name" value="SGL_GH162"/>
</dbReference>
<dbReference type="GeneID" id="31364453"/>
<dbReference type="Pfam" id="PF26157">
    <property type="entry name" value="SGL_GH162"/>
    <property type="match status" value="1"/>
</dbReference>
<protein>
    <recommendedName>
        <fullName evidence="2">Endo-beta-1,2-glucanase SGL domain-containing protein</fullName>
    </recommendedName>
</protein>
<feature type="signal peptide" evidence="1">
    <location>
        <begin position="1"/>
        <end position="20"/>
    </location>
</feature>
<feature type="chain" id="PRO_5003041314" description="Endo-beta-1,2-glucanase SGL domain-containing protein" evidence="1">
    <location>
        <begin position="21"/>
        <end position="525"/>
    </location>
</feature>
<evidence type="ECO:0000313" key="4">
    <source>
        <dbReference type="Proteomes" id="UP000001396"/>
    </source>
</evidence>
<feature type="domain" description="Endo-beta-1,2-glucanase SGL" evidence="2">
    <location>
        <begin position="69"/>
        <end position="524"/>
    </location>
</feature>
<dbReference type="AlphaFoldDB" id="D3BK96"/>
<reference evidence="3 4" key="1">
    <citation type="journal article" date="2011" name="Genome Res.">
        <title>Phylogeny-wide analysis of social amoeba genomes highlights ancient origins for complex intercellular communication.</title>
        <authorList>
            <person name="Heidel A.J."/>
            <person name="Lawal H.M."/>
            <person name="Felder M."/>
            <person name="Schilde C."/>
            <person name="Helps N.R."/>
            <person name="Tunggal B."/>
            <person name="Rivero F."/>
            <person name="John U."/>
            <person name="Schleicher M."/>
            <person name="Eichinger L."/>
            <person name="Platzer M."/>
            <person name="Noegel A.A."/>
            <person name="Schaap P."/>
            <person name="Gloeckner G."/>
        </authorList>
    </citation>
    <scope>NUCLEOTIDE SEQUENCE [LARGE SCALE GENOMIC DNA]</scope>
    <source>
        <strain evidence="4">ATCC 26659 / Pp 5 / PN500</strain>
    </source>
</reference>
<keyword evidence="4" id="KW-1185">Reference proteome</keyword>
<dbReference type="RefSeq" id="XP_020430451.1">
    <property type="nucleotide sequence ID" value="XM_020579776.1"/>
</dbReference>
<organism evidence="3 4">
    <name type="scientific">Heterostelium pallidum (strain ATCC 26659 / Pp 5 / PN500)</name>
    <name type="common">Cellular slime mold</name>
    <name type="synonym">Polysphondylium pallidum</name>
    <dbReference type="NCBI Taxonomy" id="670386"/>
    <lineage>
        <taxon>Eukaryota</taxon>
        <taxon>Amoebozoa</taxon>
        <taxon>Evosea</taxon>
        <taxon>Eumycetozoa</taxon>
        <taxon>Dictyostelia</taxon>
        <taxon>Acytosteliales</taxon>
        <taxon>Acytosteliaceae</taxon>
        <taxon>Heterostelium</taxon>
    </lineage>
</organism>
<evidence type="ECO:0000259" key="2">
    <source>
        <dbReference type="Pfam" id="PF26157"/>
    </source>
</evidence>
<evidence type="ECO:0000313" key="3">
    <source>
        <dbReference type="EMBL" id="EFA78326.1"/>
    </source>
</evidence>